<evidence type="ECO:0000313" key="3">
    <source>
        <dbReference type="Proteomes" id="UP000673691"/>
    </source>
</evidence>
<dbReference type="Proteomes" id="UP000673691">
    <property type="component" value="Unassembled WGS sequence"/>
</dbReference>
<evidence type="ECO:0000256" key="1">
    <source>
        <dbReference type="SAM" id="MobiDB-lite"/>
    </source>
</evidence>
<name>A0A8H8DK67_9FUNG</name>
<feature type="compositionally biased region" description="Basic and acidic residues" evidence="1">
    <location>
        <begin position="14"/>
        <end position="23"/>
    </location>
</feature>
<reference evidence="2 3" key="1">
    <citation type="journal article" name="Sci. Rep.">
        <title>Genome-scale phylogenetic analyses confirm Olpidium as the closest living zoosporic fungus to the non-flagellated, terrestrial fungi.</title>
        <authorList>
            <person name="Chang Y."/>
            <person name="Rochon D."/>
            <person name="Sekimoto S."/>
            <person name="Wang Y."/>
            <person name="Chovatia M."/>
            <person name="Sandor L."/>
            <person name="Salamov A."/>
            <person name="Grigoriev I.V."/>
            <person name="Stajich J.E."/>
            <person name="Spatafora J.W."/>
        </authorList>
    </citation>
    <scope>NUCLEOTIDE SEQUENCE [LARGE SCALE GENOMIC DNA]</scope>
    <source>
        <strain evidence="2">S191</strain>
    </source>
</reference>
<organism evidence="2 3">
    <name type="scientific">Olpidium bornovanus</name>
    <dbReference type="NCBI Taxonomy" id="278681"/>
    <lineage>
        <taxon>Eukaryota</taxon>
        <taxon>Fungi</taxon>
        <taxon>Fungi incertae sedis</taxon>
        <taxon>Olpidiomycota</taxon>
        <taxon>Olpidiomycotina</taxon>
        <taxon>Olpidiomycetes</taxon>
        <taxon>Olpidiales</taxon>
        <taxon>Olpidiaceae</taxon>
        <taxon>Olpidium</taxon>
    </lineage>
</organism>
<feature type="region of interest" description="Disordered" evidence="1">
    <location>
        <begin position="171"/>
        <end position="210"/>
    </location>
</feature>
<sequence>MHNTRHTPAPPPELRAHPGREPFPHAVPGTGQQLPTAESTADRSFFKTRPRENIGKFLTAASPLTLTPWKSPVARNSRTNFRCSAQPPPKKSAATCRFVHRPFVYSVESAKRAEPASARLHRGLRAAGVLDEPGNPQPDLDDTLEGLRRVGRVNRRVGRVLFDVHADGRARGARAREAEYKTGAVREDDPDSLGLIRRMARPQRDMPPEK</sequence>
<comment type="caution">
    <text evidence="2">The sequence shown here is derived from an EMBL/GenBank/DDBJ whole genome shotgun (WGS) entry which is preliminary data.</text>
</comment>
<dbReference type="AlphaFoldDB" id="A0A8H8DK67"/>
<gene>
    <name evidence="2" type="ORF">BJ554DRAFT_6197</name>
</gene>
<accession>A0A8H8DK67</accession>
<feature type="region of interest" description="Disordered" evidence="1">
    <location>
        <begin position="1"/>
        <end position="48"/>
    </location>
</feature>
<dbReference type="EMBL" id="JAEFCI010003424">
    <property type="protein sequence ID" value="KAG5461589.1"/>
    <property type="molecule type" value="Genomic_DNA"/>
</dbReference>
<feature type="compositionally biased region" description="Basic and acidic residues" evidence="1">
    <location>
        <begin position="171"/>
        <end position="187"/>
    </location>
</feature>
<feature type="compositionally biased region" description="Polar residues" evidence="1">
    <location>
        <begin position="30"/>
        <end position="39"/>
    </location>
</feature>
<evidence type="ECO:0000313" key="2">
    <source>
        <dbReference type="EMBL" id="KAG5461589.1"/>
    </source>
</evidence>
<keyword evidence="3" id="KW-1185">Reference proteome</keyword>
<feature type="non-terminal residue" evidence="2">
    <location>
        <position position="210"/>
    </location>
</feature>
<proteinExistence type="predicted"/>
<protein>
    <submittedName>
        <fullName evidence="2">Uncharacterized protein</fullName>
    </submittedName>
</protein>